<keyword evidence="1" id="KW-0694">RNA-binding</keyword>
<dbReference type="GO" id="GO:0003723">
    <property type="term" value="F:RNA binding"/>
    <property type="evidence" value="ECO:0007669"/>
    <property type="project" value="UniProtKB-UniRule"/>
</dbReference>
<name>A0AA39VHK7_ACESA</name>
<dbReference type="CDD" id="cd00590">
    <property type="entry name" value="RRM_SF"/>
    <property type="match status" value="1"/>
</dbReference>
<dbReference type="SMART" id="SM00360">
    <property type="entry name" value="RRM"/>
    <property type="match status" value="1"/>
</dbReference>
<dbReference type="EMBL" id="JAUESC010000385">
    <property type="protein sequence ID" value="KAK0580061.1"/>
    <property type="molecule type" value="Genomic_DNA"/>
</dbReference>
<dbReference type="AlphaFoldDB" id="A0AA39VHK7"/>
<organism evidence="4 5">
    <name type="scientific">Acer saccharum</name>
    <name type="common">Sugar maple</name>
    <dbReference type="NCBI Taxonomy" id="4024"/>
    <lineage>
        <taxon>Eukaryota</taxon>
        <taxon>Viridiplantae</taxon>
        <taxon>Streptophyta</taxon>
        <taxon>Embryophyta</taxon>
        <taxon>Tracheophyta</taxon>
        <taxon>Spermatophyta</taxon>
        <taxon>Magnoliopsida</taxon>
        <taxon>eudicotyledons</taxon>
        <taxon>Gunneridae</taxon>
        <taxon>Pentapetalae</taxon>
        <taxon>rosids</taxon>
        <taxon>malvids</taxon>
        <taxon>Sapindales</taxon>
        <taxon>Sapindaceae</taxon>
        <taxon>Hippocastanoideae</taxon>
        <taxon>Acereae</taxon>
        <taxon>Acer</taxon>
    </lineage>
</organism>
<feature type="region of interest" description="Disordered" evidence="2">
    <location>
        <begin position="447"/>
        <end position="489"/>
    </location>
</feature>
<evidence type="ECO:0000256" key="1">
    <source>
        <dbReference type="PROSITE-ProRule" id="PRU00176"/>
    </source>
</evidence>
<protein>
    <recommendedName>
        <fullName evidence="3">RRM domain-containing protein</fullName>
    </recommendedName>
</protein>
<evidence type="ECO:0000256" key="2">
    <source>
        <dbReference type="SAM" id="MobiDB-lite"/>
    </source>
</evidence>
<dbReference type="InterPro" id="IPR035979">
    <property type="entry name" value="RBD_domain_sf"/>
</dbReference>
<dbReference type="PROSITE" id="PS50102">
    <property type="entry name" value="RRM"/>
    <property type="match status" value="1"/>
</dbReference>
<dbReference type="SUPFAM" id="SSF54928">
    <property type="entry name" value="RNA-binding domain, RBD"/>
    <property type="match status" value="1"/>
</dbReference>
<evidence type="ECO:0000313" key="5">
    <source>
        <dbReference type="Proteomes" id="UP001168877"/>
    </source>
</evidence>
<dbReference type="Proteomes" id="UP001168877">
    <property type="component" value="Unassembled WGS sequence"/>
</dbReference>
<feature type="domain" description="RRM" evidence="3">
    <location>
        <begin position="28"/>
        <end position="105"/>
    </location>
</feature>
<accession>A0AA39VHK7</accession>
<dbReference type="InterPro" id="IPR000504">
    <property type="entry name" value="RRM_dom"/>
</dbReference>
<evidence type="ECO:0000313" key="4">
    <source>
        <dbReference type="EMBL" id="KAK0580061.1"/>
    </source>
</evidence>
<proteinExistence type="predicted"/>
<comment type="caution">
    <text evidence="4">The sequence shown here is derived from an EMBL/GenBank/DDBJ whole genome shotgun (WGS) entry which is preliminary data.</text>
</comment>
<evidence type="ECO:0000259" key="3">
    <source>
        <dbReference type="PROSITE" id="PS50102"/>
    </source>
</evidence>
<reference evidence="4" key="1">
    <citation type="journal article" date="2022" name="Plant J.">
        <title>Strategies of tolerance reflected in two North American maple genomes.</title>
        <authorList>
            <person name="McEvoy S.L."/>
            <person name="Sezen U.U."/>
            <person name="Trouern-Trend A."/>
            <person name="McMahon S.M."/>
            <person name="Schaberg P.G."/>
            <person name="Yang J."/>
            <person name="Wegrzyn J.L."/>
            <person name="Swenson N.G."/>
        </authorList>
    </citation>
    <scope>NUCLEOTIDE SEQUENCE</scope>
    <source>
        <strain evidence="4">NS2018</strain>
    </source>
</reference>
<gene>
    <name evidence="4" type="ORF">LWI29_035805</name>
</gene>
<feature type="compositionally biased region" description="Basic residues" evidence="2">
    <location>
        <begin position="469"/>
        <end position="479"/>
    </location>
</feature>
<dbReference type="Gene3D" id="3.30.70.330">
    <property type="match status" value="1"/>
</dbReference>
<reference evidence="4" key="2">
    <citation type="submission" date="2023-06" db="EMBL/GenBank/DDBJ databases">
        <authorList>
            <person name="Swenson N.G."/>
            <person name="Wegrzyn J.L."/>
            <person name="Mcevoy S.L."/>
        </authorList>
    </citation>
    <scope>NUCLEOTIDE SEQUENCE</scope>
    <source>
        <strain evidence="4">NS2018</strain>
        <tissue evidence="4">Leaf</tissue>
    </source>
</reference>
<dbReference type="InterPro" id="IPR012677">
    <property type="entry name" value="Nucleotide-bd_a/b_plait_sf"/>
</dbReference>
<keyword evidence="5" id="KW-1185">Reference proteome</keyword>
<sequence>MREREFARERALGRQVKDDRRDFRDSLFSIFVDNLNPQVDVKGLWGIFKVFGKVRDIFLSLRSSLRKSAFAFIRFASVEEAQRVAKLTNGMHVYSWPIRTKVADYGWSKRRSEVPKGPGLKLRGDRSRDVKETFSNYRPVLRDNFSFVDAVKKTRPVEQRAESKEKRKSTKVKCSFKILNTYPVWENGGLGPDFGDKALKSSDIGKTDKGVRVQQEMEGDVSLKHVYRGGVNRNVNSCVTEKVGKTGHSDSFSKKEKGKGKLQPFRKPIVRPTEQENRKAKVILEKKRSGCQNSGYECDTSSSSSDDEDDFWKDVRSGYVVGDCSRKLGPYRVRGKGGPDDGTLEIHDDRLIDGPLPLGTDSRAAQFWIDIGPKETSSEKSEAGDVEALTGSEGGTWVEETMFLDPNIGDPVVKICQGPKSGANEDCQIEEPQAEAEKNYNEEGQIGKAEVGTTVSKKRREKVSSSRTHGMKTRYSKRSQKGEDNNIQIQEEVHVSRSEGWELENEVAKVIETAIALGLDIEGREEEIRKVVARRELEDEALYAK</sequence>
<dbReference type="Pfam" id="PF00076">
    <property type="entry name" value="RRM_1"/>
    <property type="match status" value="1"/>
</dbReference>